<dbReference type="GO" id="GO:0016491">
    <property type="term" value="F:oxidoreductase activity"/>
    <property type="evidence" value="ECO:0007669"/>
    <property type="project" value="InterPro"/>
</dbReference>
<organism evidence="6 7">
    <name type="scientific">Thermacetogenium phaeum</name>
    <dbReference type="NCBI Taxonomy" id="85874"/>
    <lineage>
        <taxon>Bacteria</taxon>
        <taxon>Bacillati</taxon>
        <taxon>Bacillota</taxon>
        <taxon>Clostridia</taxon>
        <taxon>Thermoanaerobacterales</taxon>
        <taxon>Thermoanaerobacteraceae</taxon>
        <taxon>Thermacetogenium</taxon>
    </lineage>
</organism>
<evidence type="ECO:0000259" key="5">
    <source>
        <dbReference type="Pfam" id="PF18267"/>
    </source>
</evidence>
<evidence type="ECO:0000259" key="4">
    <source>
        <dbReference type="Pfam" id="PF07992"/>
    </source>
</evidence>
<accession>A0A101FGS5</accession>
<sequence length="426" mass="45821">MTNYLIIGNSAAAIGAVEGIRRSDRKNPITLIAEEPYPCYSRPLISYYLEGRVAEKEMGYRGADFYAANRVEARLGVRARRVDPDRQEVILESGEVLPYDRLLIATGSRPATPPIGGMEKKGVFFFNKLDDARALRQYVSPGSRCAVIGGGLTGLKAAEALIHLGARVLVADISSCLLSAILDPAGAEIVKRHLAESGIGFKLGVPVVELAGDSQVEGLIFADGCSQAVDAVIVATGVRPNLEVVSDTGVDVGQGIIVDNHLQTNLPGIFAAGDVSEGWDIVRQQRRVIANLPNAYKQGETAGRNMAGEKVVYPGGLALNSVSLFGLAIATAGISNSEDSGVEAVQYLKEAEKIYRRLNFRDGRLVGYICIGDIGRAGILTALIKSRAPLADDREGLLKGDFGLVDLPEEVRLSWRWERGDLTWRF</sequence>
<keyword evidence="3" id="KW-0274">FAD</keyword>
<dbReference type="EMBL" id="LGFO01000044">
    <property type="protein sequence ID" value="KUK36770.1"/>
    <property type="molecule type" value="Genomic_DNA"/>
</dbReference>
<evidence type="ECO:0000256" key="3">
    <source>
        <dbReference type="ARBA" id="ARBA00022827"/>
    </source>
</evidence>
<protein>
    <submittedName>
        <fullName evidence="6">Nitrite reductase</fullName>
    </submittedName>
</protein>
<dbReference type="InterPro" id="IPR036188">
    <property type="entry name" value="FAD/NAD-bd_sf"/>
</dbReference>
<comment type="cofactor">
    <cofactor evidence="1">
        <name>FAD</name>
        <dbReference type="ChEBI" id="CHEBI:57692"/>
    </cofactor>
</comment>
<comment type="caution">
    <text evidence="6">The sequence shown here is derived from an EMBL/GenBank/DDBJ whole genome shotgun (WGS) entry which is preliminary data.</text>
</comment>
<reference evidence="7" key="1">
    <citation type="journal article" date="2015" name="MBio">
        <title>Genome-Resolved Metagenomic Analysis Reveals Roles for Candidate Phyla and Other Microbial Community Members in Biogeochemical Transformations in Oil Reservoirs.</title>
        <authorList>
            <person name="Hu P."/>
            <person name="Tom L."/>
            <person name="Singh A."/>
            <person name="Thomas B.C."/>
            <person name="Baker B.J."/>
            <person name="Piceno Y.M."/>
            <person name="Andersen G.L."/>
            <person name="Banfield J.F."/>
        </authorList>
    </citation>
    <scope>NUCLEOTIDE SEQUENCE [LARGE SCALE GENOMIC DNA]</scope>
</reference>
<dbReference type="InterPro" id="IPR023753">
    <property type="entry name" value="FAD/NAD-binding_dom"/>
</dbReference>
<dbReference type="InterPro" id="IPR016156">
    <property type="entry name" value="FAD/NAD-linked_Rdtase_dimer_sf"/>
</dbReference>
<dbReference type="PANTHER" id="PTHR43429">
    <property type="entry name" value="PYRIDINE NUCLEOTIDE-DISULFIDE OXIDOREDUCTASE DOMAIN-CONTAINING"/>
    <property type="match status" value="1"/>
</dbReference>
<dbReference type="PATRIC" id="fig|85874.4.peg.1670"/>
<dbReference type="AlphaFoldDB" id="A0A101FGS5"/>
<dbReference type="PRINTS" id="PR00368">
    <property type="entry name" value="FADPNR"/>
</dbReference>
<dbReference type="SUPFAM" id="SSF51905">
    <property type="entry name" value="FAD/NAD(P)-binding domain"/>
    <property type="match status" value="2"/>
</dbReference>
<evidence type="ECO:0000313" key="6">
    <source>
        <dbReference type="EMBL" id="KUK36770.1"/>
    </source>
</evidence>
<dbReference type="Gene3D" id="3.50.50.60">
    <property type="entry name" value="FAD/NAD(P)-binding domain"/>
    <property type="match status" value="2"/>
</dbReference>
<gene>
    <name evidence="6" type="ORF">XD66_0521</name>
</gene>
<dbReference type="Pfam" id="PF07992">
    <property type="entry name" value="Pyr_redox_2"/>
    <property type="match status" value="1"/>
</dbReference>
<dbReference type="Proteomes" id="UP000053326">
    <property type="component" value="Unassembled WGS sequence"/>
</dbReference>
<dbReference type="Gene3D" id="3.30.390.30">
    <property type="match status" value="1"/>
</dbReference>
<name>A0A101FGS5_9THEO</name>
<evidence type="ECO:0000313" key="7">
    <source>
        <dbReference type="Proteomes" id="UP000053326"/>
    </source>
</evidence>
<dbReference type="Pfam" id="PF18267">
    <property type="entry name" value="Rubredoxin_C"/>
    <property type="match status" value="1"/>
</dbReference>
<evidence type="ECO:0000256" key="2">
    <source>
        <dbReference type="ARBA" id="ARBA00022630"/>
    </source>
</evidence>
<feature type="domain" description="FAD/NAD(P)-binding" evidence="4">
    <location>
        <begin position="3"/>
        <end position="299"/>
    </location>
</feature>
<dbReference type="PANTHER" id="PTHR43429:SF3">
    <property type="entry name" value="NITRITE REDUCTASE [NAD(P)H]"/>
    <property type="match status" value="1"/>
</dbReference>
<proteinExistence type="predicted"/>
<dbReference type="PRINTS" id="PR00411">
    <property type="entry name" value="PNDRDTASEI"/>
</dbReference>
<feature type="domain" description="NADH-rubredoxin oxidoreductase C-terminal" evidence="5">
    <location>
        <begin position="324"/>
        <end position="387"/>
    </location>
</feature>
<keyword evidence="2" id="KW-0285">Flavoprotein</keyword>
<dbReference type="InterPro" id="IPR050260">
    <property type="entry name" value="FAD-bd_OxRdtase"/>
</dbReference>
<evidence type="ECO:0000256" key="1">
    <source>
        <dbReference type="ARBA" id="ARBA00001974"/>
    </source>
</evidence>
<dbReference type="InterPro" id="IPR041575">
    <property type="entry name" value="Rubredoxin_C"/>
</dbReference>